<keyword evidence="3" id="KW-0378">Hydrolase</keyword>
<gene>
    <name evidence="6" type="ORF">SAMN05421748_13962</name>
</gene>
<dbReference type="Gene3D" id="3.40.50.1820">
    <property type="entry name" value="alpha/beta hydrolase"/>
    <property type="match status" value="1"/>
</dbReference>
<dbReference type="Proteomes" id="UP000219612">
    <property type="component" value="Unassembled WGS sequence"/>
</dbReference>
<dbReference type="AlphaFoldDB" id="A0A285KF26"/>
<feature type="active site" description="Proton acceptor" evidence="4">
    <location>
        <position position="338"/>
    </location>
</feature>
<name>A0A285KF26_9ACTN</name>
<evidence type="ECO:0000256" key="4">
    <source>
        <dbReference type="PIRSR" id="PIRSR001112-1"/>
    </source>
</evidence>
<keyword evidence="2" id="KW-0058">Aromatic hydrocarbons catabolism</keyword>
<dbReference type="PANTHER" id="PTHR21661:SF35">
    <property type="entry name" value="EPOXIDE HYDROLASE"/>
    <property type="match status" value="1"/>
</dbReference>
<accession>A0A285KF26</accession>
<evidence type="ECO:0000313" key="6">
    <source>
        <dbReference type="EMBL" id="SNY71220.1"/>
    </source>
</evidence>
<organism evidence="6 7">
    <name type="scientific">Paractinoplanes atraurantiacus</name>
    <dbReference type="NCBI Taxonomy" id="1036182"/>
    <lineage>
        <taxon>Bacteria</taxon>
        <taxon>Bacillati</taxon>
        <taxon>Actinomycetota</taxon>
        <taxon>Actinomycetes</taxon>
        <taxon>Micromonosporales</taxon>
        <taxon>Micromonosporaceae</taxon>
        <taxon>Paractinoplanes</taxon>
    </lineage>
</organism>
<dbReference type="PANTHER" id="PTHR21661">
    <property type="entry name" value="EPOXIDE HYDROLASE 1-RELATED"/>
    <property type="match status" value="1"/>
</dbReference>
<dbReference type="SUPFAM" id="SSF53474">
    <property type="entry name" value="alpha/beta-Hydrolases"/>
    <property type="match status" value="1"/>
</dbReference>
<dbReference type="EMBL" id="OBDY01000039">
    <property type="protein sequence ID" value="SNY71220.1"/>
    <property type="molecule type" value="Genomic_DNA"/>
</dbReference>
<dbReference type="InterPro" id="IPR010497">
    <property type="entry name" value="Epoxide_hydro_N"/>
</dbReference>
<evidence type="ECO:0000256" key="1">
    <source>
        <dbReference type="ARBA" id="ARBA00010088"/>
    </source>
</evidence>
<dbReference type="GO" id="GO:0097176">
    <property type="term" value="P:epoxide metabolic process"/>
    <property type="evidence" value="ECO:0007669"/>
    <property type="project" value="TreeGrafter"/>
</dbReference>
<dbReference type="RefSeq" id="WP_097328551.1">
    <property type="nucleotide sequence ID" value="NZ_OBDY01000039.1"/>
</dbReference>
<dbReference type="OrthoDB" id="4654311at2"/>
<dbReference type="Pfam" id="PF06441">
    <property type="entry name" value="EHN"/>
    <property type="match status" value="1"/>
</dbReference>
<proteinExistence type="inferred from homology"/>
<comment type="similarity">
    <text evidence="1">Belongs to the peptidase S33 family.</text>
</comment>
<dbReference type="GO" id="GO:0004301">
    <property type="term" value="F:epoxide hydrolase activity"/>
    <property type="evidence" value="ECO:0007669"/>
    <property type="project" value="TreeGrafter"/>
</dbReference>
<evidence type="ECO:0000313" key="7">
    <source>
        <dbReference type="Proteomes" id="UP000219612"/>
    </source>
</evidence>
<feature type="active site" description="Proton donor" evidence="4">
    <location>
        <position position="291"/>
    </location>
</feature>
<dbReference type="InterPro" id="IPR016292">
    <property type="entry name" value="Epoxide_hydrolase"/>
</dbReference>
<protein>
    <submittedName>
        <fullName evidence="6">Pimeloyl-ACP methyl ester carboxylesterase</fullName>
    </submittedName>
</protein>
<evidence type="ECO:0000256" key="2">
    <source>
        <dbReference type="ARBA" id="ARBA00022797"/>
    </source>
</evidence>
<evidence type="ECO:0000256" key="3">
    <source>
        <dbReference type="ARBA" id="ARBA00022801"/>
    </source>
</evidence>
<feature type="domain" description="Epoxide hydrolase N-terminal" evidence="5">
    <location>
        <begin position="2"/>
        <end position="102"/>
    </location>
</feature>
<dbReference type="InterPro" id="IPR029058">
    <property type="entry name" value="AB_hydrolase_fold"/>
</dbReference>
<keyword evidence="7" id="KW-1185">Reference proteome</keyword>
<reference evidence="6 7" key="1">
    <citation type="submission" date="2017-09" db="EMBL/GenBank/DDBJ databases">
        <authorList>
            <person name="Ehlers B."/>
            <person name="Leendertz F.H."/>
        </authorList>
    </citation>
    <scope>NUCLEOTIDE SEQUENCE [LARGE SCALE GENOMIC DNA]</scope>
    <source>
        <strain evidence="6 7">CGMCC 4.6857</strain>
    </source>
</reference>
<dbReference type="PIRSF" id="PIRSF001112">
    <property type="entry name" value="Epoxide_hydrolase"/>
    <property type="match status" value="1"/>
</dbReference>
<sequence length="360" mass="39823">MDTFRIEIAQTDVDDLHARLDRTRWPGDGWGRGIELAEVRELAGYWRSGFDWRAAERRLNKLPQAVTEIDGQRVHFAHVRSSTRNAKALMLTHGFPSSFAEFEELITLLPDFHLVVPSLPGYTFSAPLAGPGWTMARMARAWKTLMERLGYDRYGVHGGDVGAGVSGAVAGIDGDHVIGVHVCTDPVTAAATATFIPGMADRLDPDDPLDKLIRQRMDAFTHEDSGYLAIQNTRPQTIGYGLTDSPVLQLAWIAEKFAEWTERPVDRDRLLTNVSLYWHTASGVTAAHTLYEQAHSADWGSPPTVPQAFAVFGADETVRKLIPTPPGTRWTEFAHARHFPALEAPADLAEDLRAFFGPLS</sequence>
<feature type="active site" description="Nucleophile" evidence="4">
    <location>
        <position position="160"/>
    </location>
</feature>
<evidence type="ECO:0000259" key="5">
    <source>
        <dbReference type="Pfam" id="PF06441"/>
    </source>
</evidence>